<reference evidence="2" key="1">
    <citation type="submission" date="2015-10" db="EMBL/GenBank/DDBJ databases">
        <title>Draft Genome Sequences of 11 Lactococcus lactis subspecies cremoris strains.</title>
        <authorList>
            <person name="Wels M."/>
            <person name="Backus L."/>
            <person name="Boekhorst J."/>
            <person name="Dijkstra A."/>
            <person name="Beerthuizen M."/>
            <person name="Kelly W."/>
            <person name="Siezen R."/>
            <person name="Bachmann H."/>
            <person name="Van Hijum S."/>
        </authorList>
    </citation>
    <scope>NUCLEOTIDE SEQUENCE [LARGE SCALE GENOMIC DNA]</scope>
    <source>
        <strain evidence="2">KF282</strain>
    </source>
</reference>
<dbReference type="PATRIC" id="fig|1360.105.peg.2640"/>
<dbReference type="AlphaFoldDB" id="A0A0V8CZI8"/>
<evidence type="ECO:0000313" key="1">
    <source>
        <dbReference type="EMBL" id="KSU06730.1"/>
    </source>
</evidence>
<dbReference type="Proteomes" id="UP000053058">
    <property type="component" value="Unassembled WGS sequence"/>
</dbReference>
<name>A0A0V8CZI8_LACLL</name>
<dbReference type="EMBL" id="LKLN01000021">
    <property type="protein sequence ID" value="KSU06730.1"/>
    <property type="molecule type" value="Genomic_DNA"/>
</dbReference>
<protein>
    <submittedName>
        <fullName evidence="1">Uncharacterized protein</fullName>
    </submittedName>
</protein>
<sequence length="135" mass="14887">MKIVTITTISKRKFDFSVKDDVCHKTLINNIKSEGIILEDNNKTTAINPDYIETIEIEPDKAESDLKGKDAFQKIVISAHSLGGEAELDSKGDILIRIGGKEFGRISISDVRANKPNVGHLNATPTQFGYTELNI</sequence>
<accession>A0A0V8CZI8</accession>
<dbReference type="RefSeq" id="WP_058219318.1">
    <property type="nucleotide sequence ID" value="NZ_LKLN01000021.1"/>
</dbReference>
<proteinExistence type="predicted"/>
<organism evidence="1 2">
    <name type="scientific">Lactococcus lactis subsp. lactis</name>
    <name type="common">Streptococcus lactis</name>
    <dbReference type="NCBI Taxonomy" id="1360"/>
    <lineage>
        <taxon>Bacteria</taxon>
        <taxon>Bacillati</taxon>
        <taxon>Bacillota</taxon>
        <taxon>Bacilli</taxon>
        <taxon>Lactobacillales</taxon>
        <taxon>Streptococcaceae</taxon>
        <taxon>Lactococcus</taxon>
    </lineage>
</organism>
<evidence type="ECO:0000313" key="2">
    <source>
        <dbReference type="Proteomes" id="UP000053058"/>
    </source>
</evidence>
<gene>
    <name evidence="1" type="ORF">KF282_0887</name>
</gene>
<comment type="caution">
    <text evidence="1">The sequence shown here is derived from an EMBL/GenBank/DDBJ whole genome shotgun (WGS) entry which is preliminary data.</text>
</comment>